<evidence type="ECO:0000256" key="3">
    <source>
        <dbReference type="ARBA" id="ARBA00005842"/>
    </source>
</evidence>
<feature type="binding site" evidence="10">
    <location>
        <begin position="36"/>
        <end position="41"/>
    </location>
    <ligand>
        <name>substrate</name>
    </ligand>
</feature>
<evidence type="ECO:0000256" key="10">
    <source>
        <dbReference type="HAMAP-Rule" id="MF_00185"/>
    </source>
</evidence>
<keyword evidence="5 10" id="KW-0819">tRNA processing</keyword>
<dbReference type="InterPro" id="IPR027417">
    <property type="entry name" value="P-loop_NTPase"/>
</dbReference>
<comment type="caution">
    <text evidence="14">The sequence shown here is derived from an EMBL/GenBank/DDBJ whole genome shotgun (WGS) entry which is preliminary data.</text>
</comment>
<dbReference type="HAMAP" id="MF_00185">
    <property type="entry name" value="IPP_trans"/>
    <property type="match status" value="1"/>
</dbReference>
<dbReference type="Gene3D" id="3.40.50.300">
    <property type="entry name" value="P-loop containing nucleotide triphosphate hydrolases"/>
    <property type="match status" value="1"/>
</dbReference>
<proteinExistence type="inferred from homology"/>
<evidence type="ECO:0000256" key="2">
    <source>
        <dbReference type="ARBA" id="ARBA00003213"/>
    </source>
</evidence>
<keyword evidence="6 10" id="KW-0547">Nucleotide-binding</keyword>
<comment type="similarity">
    <text evidence="3 10 13">Belongs to the IPP transferase family.</text>
</comment>
<dbReference type="GO" id="GO:0005524">
    <property type="term" value="F:ATP binding"/>
    <property type="evidence" value="ECO:0007669"/>
    <property type="project" value="UniProtKB-UniRule"/>
</dbReference>
<feature type="region of interest" description="Interaction with substrate tRNA" evidence="10">
    <location>
        <begin position="59"/>
        <end position="62"/>
    </location>
</feature>
<evidence type="ECO:0000256" key="1">
    <source>
        <dbReference type="ARBA" id="ARBA00001946"/>
    </source>
</evidence>
<feature type="site" description="Interaction with substrate tRNA" evidence="10">
    <location>
        <position position="124"/>
    </location>
</feature>
<evidence type="ECO:0000256" key="7">
    <source>
        <dbReference type="ARBA" id="ARBA00022840"/>
    </source>
</evidence>
<comment type="cofactor">
    <cofactor evidence="1 10">
        <name>Mg(2+)</name>
        <dbReference type="ChEBI" id="CHEBI:18420"/>
    </cofactor>
</comment>
<evidence type="ECO:0000256" key="13">
    <source>
        <dbReference type="RuleBase" id="RU003785"/>
    </source>
</evidence>
<accession>A0A7X3SMK5</accession>
<evidence type="ECO:0000256" key="4">
    <source>
        <dbReference type="ARBA" id="ARBA00022679"/>
    </source>
</evidence>
<dbReference type="EC" id="2.5.1.75" evidence="10"/>
<dbReference type="PANTHER" id="PTHR11088:SF60">
    <property type="entry name" value="TRNA DIMETHYLALLYLTRANSFERASE"/>
    <property type="match status" value="1"/>
</dbReference>
<evidence type="ECO:0000256" key="9">
    <source>
        <dbReference type="ARBA" id="ARBA00049563"/>
    </source>
</evidence>
<comment type="function">
    <text evidence="2 10 12">Catalyzes the transfer of a dimethylallyl group onto the adenine at position 37 in tRNAs that read codons beginning with uridine, leading to the formation of N6-(dimethylallyl)adenosine (i(6)A).</text>
</comment>
<dbReference type="SUPFAM" id="SSF52540">
    <property type="entry name" value="P-loop containing nucleoside triphosphate hydrolases"/>
    <property type="match status" value="2"/>
</dbReference>
<gene>
    <name evidence="10 14" type="primary">miaA</name>
    <name evidence="14" type="ORF">GR328_01305</name>
</gene>
<protein>
    <recommendedName>
        <fullName evidence="10">tRNA dimethylallyltransferase</fullName>
        <ecNumber evidence="10">2.5.1.75</ecNumber>
    </recommendedName>
    <alternativeName>
        <fullName evidence="10">Dimethylallyl diphosphate:tRNA dimethylallyltransferase</fullName>
        <shortName evidence="10">DMAPP:tRNA dimethylallyltransferase</shortName>
        <shortName evidence="10">DMATase</shortName>
    </alternativeName>
    <alternativeName>
        <fullName evidence="10">Isopentenyl-diphosphate:tRNA isopentenyltransferase</fullName>
        <shortName evidence="10">IPP transferase</shortName>
        <shortName evidence="10">IPPT</shortName>
        <shortName evidence="10">IPTase</shortName>
    </alternativeName>
</protein>
<evidence type="ECO:0000313" key="14">
    <source>
        <dbReference type="EMBL" id="MXQ10114.1"/>
    </source>
</evidence>
<dbReference type="Pfam" id="PF01715">
    <property type="entry name" value="IPPT"/>
    <property type="match status" value="1"/>
</dbReference>
<dbReference type="InterPro" id="IPR018022">
    <property type="entry name" value="IPT"/>
</dbReference>
<feature type="site" description="Interaction with substrate tRNA" evidence="10">
    <location>
        <position position="146"/>
    </location>
</feature>
<reference evidence="14 15" key="2">
    <citation type="submission" date="2020-01" db="EMBL/GenBank/DDBJ databases">
        <title>Microvirga sp. nov., an arsenate reduction bacterium isolated from Tibet hotspring sediments.</title>
        <authorList>
            <person name="Xian W.-D."/>
            <person name="Li W.-J."/>
        </authorList>
    </citation>
    <scope>NUCLEOTIDE SEQUENCE [LARGE SCALE GENOMIC DNA]</scope>
    <source>
        <strain evidence="14 15">KCTC 23863</strain>
    </source>
</reference>
<dbReference type="GO" id="GO:0006400">
    <property type="term" value="P:tRNA modification"/>
    <property type="evidence" value="ECO:0007669"/>
    <property type="project" value="TreeGrafter"/>
</dbReference>
<dbReference type="PANTHER" id="PTHR11088">
    <property type="entry name" value="TRNA DIMETHYLALLYLTRANSFERASE"/>
    <property type="match status" value="1"/>
</dbReference>
<dbReference type="Proteomes" id="UP000436483">
    <property type="component" value="Unassembled WGS sequence"/>
</dbReference>
<comment type="caution">
    <text evidence="10">Lacks conserved residue(s) required for the propagation of feature annotation.</text>
</comment>
<keyword evidence="8 10" id="KW-0460">Magnesium</keyword>
<keyword evidence="4 10" id="KW-0808">Transferase</keyword>
<evidence type="ECO:0000256" key="11">
    <source>
        <dbReference type="RuleBase" id="RU003783"/>
    </source>
</evidence>
<evidence type="ECO:0000256" key="12">
    <source>
        <dbReference type="RuleBase" id="RU003784"/>
    </source>
</evidence>
<keyword evidence="7 10" id="KW-0067">ATP-binding</keyword>
<comment type="subunit">
    <text evidence="10">Monomer.</text>
</comment>
<feature type="binding site" evidence="10">
    <location>
        <begin position="34"/>
        <end position="41"/>
    </location>
    <ligand>
        <name>ATP</name>
        <dbReference type="ChEBI" id="CHEBI:30616"/>
    </ligand>
</feature>
<dbReference type="Gene3D" id="1.10.20.140">
    <property type="match status" value="1"/>
</dbReference>
<evidence type="ECO:0000256" key="8">
    <source>
        <dbReference type="ARBA" id="ARBA00022842"/>
    </source>
</evidence>
<dbReference type="AlphaFoldDB" id="A0A7X3SMK5"/>
<evidence type="ECO:0000256" key="5">
    <source>
        <dbReference type="ARBA" id="ARBA00022694"/>
    </source>
</evidence>
<dbReference type="InterPro" id="IPR039657">
    <property type="entry name" value="Dimethylallyltransferase"/>
</dbReference>
<sequence>MDWRSGSRRGLLERTPWGDRTVSDERIGAVLIAGPTASGKSALGIKLSQGLGGVVINADSMQVYRDLRVITARPTSEEEAETPHRLYGHVDAAVNYSVGRYVADAVRVLEEIRGRELPIFVGGTGLYFKALTEGLSDMPPVPEEIRETVRRESEGLETPELYRLLAERDPETARTLRPSDRLRVQRALEFFAATGQPLVSFHGARRPGPLSDVPVIKLFLAPDREDLRRRIDRRFLVMMEQGALDEVKALGERNLDPMLPAMRAHGIPGLLAYLRGEMSLDEAIAKGQGDTRRYAKRQFTWFRNQLPDWQWVDPERGYEVAMAGLNALLDNRWPSGRR</sequence>
<keyword evidence="15" id="KW-1185">Reference proteome</keyword>
<dbReference type="NCBIfam" id="TIGR00174">
    <property type="entry name" value="miaA"/>
    <property type="match status" value="1"/>
</dbReference>
<name>A0A7X3SMK5_9HYPH</name>
<evidence type="ECO:0000313" key="15">
    <source>
        <dbReference type="Proteomes" id="UP000436483"/>
    </source>
</evidence>
<dbReference type="EMBL" id="WURB01000001">
    <property type="protein sequence ID" value="MXQ10114.1"/>
    <property type="molecule type" value="Genomic_DNA"/>
</dbReference>
<dbReference type="OrthoDB" id="9776390at2"/>
<organism evidence="14 15">
    <name type="scientific">Microvirga makkahensis</name>
    <dbReference type="NCBI Taxonomy" id="1128670"/>
    <lineage>
        <taxon>Bacteria</taxon>
        <taxon>Pseudomonadati</taxon>
        <taxon>Pseudomonadota</taxon>
        <taxon>Alphaproteobacteria</taxon>
        <taxon>Hyphomicrobiales</taxon>
        <taxon>Methylobacteriaceae</taxon>
        <taxon>Microvirga</taxon>
    </lineage>
</organism>
<dbReference type="GO" id="GO:0052381">
    <property type="term" value="F:tRNA dimethylallyltransferase activity"/>
    <property type="evidence" value="ECO:0007669"/>
    <property type="project" value="UniProtKB-UniRule"/>
</dbReference>
<evidence type="ECO:0000256" key="6">
    <source>
        <dbReference type="ARBA" id="ARBA00022741"/>
    </source>
</evidence>
<reference evidence="14 15" key="1">
    <citation type="submission" date="2019-12" db="EMBL/GenBank/DDBJ databases">
        <authorList>
            <person name="Yuan C.-G."/>
        </authorList>
    </citation>
    <scope>NUCLEOTIDE SEQUENCE [LARGE SCALE GENOMIC DNA]</scope>
    <source>
        <strain evidence="14 15">KCTC 23863</strain>
    </source>
</reference>
<comment type="catalytic activity">
    <reaction evidence="9 10 11">
        <text>adenosine(37) in tRNA + dimethylallyl diphosphate = N(6)-dimethylallyladenosine(37) in tRNA + diphosphate</text>
        <dbReference type="Rhea" id="RHEA:26482"/>
        <dbReference type="Rhea" id="RHEA-COMP:10162"/>
        <dbReference type="Rhea" id="RHEA-COMP:10375"/>
        <dbReference type="ChEBI" id="CHEBI:33019"/>
        <dbReference type="ChEBI" id="CHEBI:57623"/>
        <dbReference type="ChEBI" id="CHEBI:74411"/>
        <dbReference type="ChEBI" id="CHEBI:74415"/>
        <dbReference type="EC" id="2.5.1.75"/>
    </reaction>
</comment>